<name>A0A517TS50_9BACT</name>
<dbReference type="PANTHER" id="PTHR34406">
    <property type="entry name" value="PROTEIN YCEI"/>
    <property type="match status" value="1"/>
</dbReference>
<dbReference type="InterPro" id="IPR007372">
    <property type="entry name" value="Lipid/polyisoprenoid-bd_YceI"/>
</dbReference>
<dbReference type="Proteomes" id="UP000317909">
    <property type="component" value="Chromosome"/>
</dbReference>
<keyword evidence="4" id="KW-1185">Reference proteome</keyword>
<keyword evidence="1" id="KW-0732">Signal</keyword>
<proteinExistence type="predicted"/>
<dbReference type="Pfam" id="PF04264">
    <property type="entry name" value="YceI"/>
    <property type="match status" value="1"/>
</dbReference>
<protein>
    <recommendedName>
        <fullName evidence="2">Lipid/polyisoprenoid-binding YceI-like domain-containing protein</fullName>
    </recommendedName>
</protein>
<dbReference type="SMART" id="SM00867">
    <property type="entry name" value="YceI"/>
    <property type="match status" value="1"/>
</dbReference>
<dbReference type="SUPFAM" id="SSF101874">
    <property type="entry name" value="YceI-like"/>
    <property type="match status" value="1"/>
</dbReference>
<dbReference type="KEGG" id="llh:I41_03530"/>
<evidence type="ECO:0000256" key="1">
    <source>
        <dbReference type="SAM" id="SignalP"/>
    </source>
</evidence>
<evidence type="ECO:0000313" key="4">
    <source>
        <dbReference type="Proteomes" id="UP000317909"/>
    </source>
</evidence>
<gene>
    <name evidence="3" type="ORF">I41_03530</name>
</gene>
<dbReference type="RefSeq" id="WP_145430352.1">
    <property type="nucleotide sequence ID" value="NZ_CP036339.1"/>
</dbReference>
<feature type="chain" id="PRO_5021880222" description="Lipid/polyisoprenoid-binding YceI-like domain-containing protein" evidence="1">
    <location>
        <begin position="25"/>
        <end position="195"/>
    </location>
</feature>
<dbReference type="EMBL" id="CP036339">
    <property type="protein sequence ID" value="QDT71198.1"/>
    <property type="molecule type" value="Genomic_DNA"/>
</dbReference>
<dbReference type="OrthoDB" id="9811006at2"/>
<dbReference type="PANTHER" id="PTHR34406:SF1">
    <property type="entry name" value="PROTEIN YCEI"/>
    <property type="match status" value="1"/>
</dbReference>
<dbReference type="InterPro" id="IPR036761">
    <property type="entry name" value="TTHA0802/YceI-like_sf"/>
</dbReference>
<evidence type="ECO:0000313" key="3">
    <source>
        <dbReference type="EMBL" id="QDT71198.1"/>
    </source>
</evidence>
<evidence type="ECO:0000259" key="2">
    <source>
        <dbReference type="SMART" id="SM00867"/>
    </source>
</evidence>
<accession>A0A517TS50</accession>
<sequence precursor="true">MFRTAKLALAFALGFASLQNSLRADEYAVEPSHTSVIFGISHLGYSFTYGRFNKVSGDFTLDPAKPEAASFTLAIDAGSIDTNDAKRDDHLRGPDFLNTGEFPVISFKSNKVAVKKEGETTVYVVSGDLAMHGQTKPVTLNLQKLGEGPGPTGQDFRTGFNCQTKLNRSEWGMTKMVPNIGDEVAVTISFEGVRK</sequence>
<feature type="signal peptide" evidence="1">
    <location>
        <begin position="1"/>
        <end position="24"/>
    </location>
</feature>
<organism evidence="3 4">
    <name type="scientific">Lacipirellula limnantheis</name>
    <dbReference type="NCBI Taxonomy" id="2528024"/>
    <lineage>
        <taxon>Bacteria</taxon>
        <taxon>Pseudomonadati</taxon>
        <taxon>Planctomycetota</taxon>
        <taxon>Planctomycetia</taxon>
        <taxon>Pirellulales</taxon>
        <taxon>Lacipirellulaceae</taxon>
        <taxon>Lacipirellula</taxon>
    </lineage>
</organism>
<dbReference type="AlphaFoldDB" id="A0A517TS50"/>
<feature type="domain" description="Lipid/polyisoprenoid-binding YceI-like" evidence="2">
    <location>
        <begin position="26"/>
        <end position="193"/>
    </location>
</feature>
<dbReference type="Gene3D" id="2.40.128.110">
    <property type="entry name" value="Lipid/polyisoprenoid-binding, YceI-like"/>
    <property type="match status" value="1"/>
</dbReference>
<reference evidence="3 4" key="1">
    <citation type="submission" date="2019-02" db="EMBL/GenBank/DDBJ databases">
        <title>Deep-cultivation of Planctomycetes and their phenomic and genomic characterization uncovers novel biology.</title>
        <authorList>
            <person name="Wiegand S."/>
            <person name="Jogler M."/>
            <person name="Boedeker C."/>
            <person name="Pinto D."/>
            <person name="Vollmers J."/>
            <person name="Rivas-Marin E."/>
            <person name="Kohn T."/>
            <person name="Peeters S.H."/>
            <person name="Heuer A."/>
            <person name="Rast P."/>
            <person name="Oberbeckmann S."/>
            <person name="Bunk B."/>
            <person name="Jeske O."/>
            <person name="Meyerdierks A."/>
            <person name="Storesund J.E."/>
            <person name="Kallscheuer N."/>
            <person name="Luecker S."/>
            <person name="Lage O.M."/>
            <person name="Pohl T."/>
            <person name="Merkel B.J."/>
            <person name="Hornburger P."/>
            <person name="Mueller R.-W."/>
            <person name="Bruemmer F."/>
            <person name="Labrenz M."/>
            <person name="Spormann A.M."/>
            <person name="Op den Camp H."/>
            <person name="Overmann J."/>
            <person name="Amann R."/>
            <person name="Jetten M.S.M."/>
            <person name="Mascher T."/>
            <person name="Medema M.H."/>
            <person name="Devos D.P."/>
            <person name="Kaster A.-K."/>
            <person name="Ovreas L."/>
            <person name="Rohde M."/>
            <person name="Galperin M.Y."/>
            <person name="Jogler C."/>
        </authorList>
    </citation>
    <scope>NUCLEOTIDE SEQUENCE [LARGE SCALE GENOMIC DNA]</scope>
    <source>
        <strain evidence="3 4">I41</strain>
    </source>
</reference>